<protein>
    <submittedName>
        <fullName evidence="1">Uncharacterized protein</fullName>
    </submittedName>
</protein>
<evidence type="ECO:0000313" key="1">
    <source>
        <dbReference type="EMBL" id="NDJ16646.1"/>
    </source>
</evidence>
<accession>A0A8J7Z2J9</accession>
<sequence length="80" mass="9275">MSTRQELLAVIEQLPDGQLRSLLKLARSLTQEETSIDLQAHSIDEQQAAELQSRLSSFAEEWNSPEMDIYDDYDNHRKQL</sequence>
<gene>
    <name evidence="1" type="ORF">GS601_04965</name>
</gene>
<comment type="caution">
    <text evidence="1">The sequence shown here is derived from an EMBL/GenBank/DDBJ whole genome shotgun (WGS) entry which is preliminary data.</text>
</comment>
<proteinExistence type="predicted"/>
<dbReference type="EMBL" id="WVIE01000004">
    <property type="protein sequence ID" value="NDJ16646.1"/>
    <property type="molecule type" value="Genomic_DNA"/>
</dbReference>
<keyword evidence="2" id="KW-1185">Reference proteome</keyword>
<dbReference type="RefSeq" id="WP_162422157.1">
    <property type="nucleotide sequence ID" value="NZ_WVIE01000004.1"/>
</dbReference>
<reference evidence="1" key="1">
    <citation type="submission" date="2019-12" db="EMBL/GenBank/DDBJ databases">
        <title>High-Quality draft genome sequences of three cyanobacteria isolated from the limestone walls of the Old Cathedral of Coimbra.</title>
        <authorList>
            <person name="Tiago I."/>
            <person name="Soares F."/>
            <person name="Portugal A."/>
        </authorList>
    </citation>
    <scope>NUCLEOTIDE SEQUENCE</scope>
    <source>
        <strain evidence="1">A</strain>
    </source>
</reference>
<organism evidence="1 2">
    <name type="scientific">Myxacorys almedinensis A</name>
    <dbReference type="NCBI Taxonomy" id="2690445"/>
    <lineage>
        <taxon>Bacteria</taxon>
        <taxon>Bacillati</taxon>
        <taxon>Cyanobacteriota</taxon>
        <taxon>Cyanophyceae</taxon>
        <taxon>Leptolyngbyales</taxon>
        <taxon>Leptolyngbyaceae</taxon>
        <taxon>Myxacorys</taxon>
        <taxon>Myxacorys almedinensis</taxon>
    </lineage>
</organism>
<dbReference type="Proteomes" id="UP000646053">
    <property type="component" value="Unassembled WGS sequence"/>
</dbReference>
<evidence type="ECO:0000313" key="2">
    <source>
        <dbReference type="Proteomes" id="UP000646053"/>
    </source>
</evidence>
<name>A0A8J7Z2J9_9CYAN</name>
<dbReference type="AlphaFoldDB" id="A0A8J7Z2J9"/>